<name>A0A0P1B2W3_PLAHL</name>
<evidence type="ECO:0000313" key="3">
    <source>
        <dbReference type="Proteomes" id="UP000054928"/>
    </source>
</evidence>
<organism evidence="2 3">
    <name type="scientific">Plasmopara halstedii</name>
    <name type="common">Downy mildew of sunflower</name>
    <dbReference type="NCBI Taxonomy" id="4781"/>
    <lineage>
        <taxon>Eukaryota</taxon>
        <taxon>Sar</taxon>
        <taxon>Stramenopiles</taxon>
        <taxon>Oomycota</taxon>
        <taxon>Peronosporomycetes</taxon>
        <taxon>Peronosporales</taxon>
        <taxon>Peronosporaceae</taxon>
        <taxon>Plasmopara</taxon>
    </lineage>
</organism>
<proteinExistence type="predicted"/>
<protein>
    <submittedName>
        <fullName evidence="2">Uncharacterized protein</fullName>
    </submittedName>
</protein>
<dbReference type="OrthoDB" id="62356at2759"/>
<evidence type="ECO:0000313" key="2">
    <source>
        <dbReference type="EMBL" id="CEG48485.1"/>
    </source>
</evidence>
<reference evidence="3" key="1">
    <citation type="submission" date="2014-09" db="EMBL/GenBank/DDBJ databases">
        <authorList>
            <person name="Sharma Rahul"/>
            <person name="Thines Marco"/>
        </authorList>
    </citation>
    <scope>NUCLEOTIDE SEQUENCE [LARGE SCALE GENOMIC DNA]</scope>
</reference>
<dbReference type="EMBL" id="CCYD01002939">
    <property type="protein sequence ID" value="CEG48485.1"/>
    <property type="molecule type" value="Genomic_DNA"/>
</dbReference>
<accession>A0A0P1B2W3</accession>
<evidence type="ECO:0000256" key="1">
    <source>
        <dbReference type="SAM" id="MobiDB-lite"/>
    </source>
</evidence>
<keyword evidence="3" id="KW-1185">Reference proteome</keyword>
<dbReference type="RefSeq" id="XP_024584854.1">
    <property type="nucleotide sequence ID" value="XM_024719569.1"/>
</dbReference>
<feature type="region of interest" description="Disordered" evidence="1">
    <location>
        <begin position="262"/>
        <end position="281"/>
    </location>
</feature>
<dbReference type="GeneID" id="36401359"/>
<dbReference type="Proteomes" id="UP000054928">
    <property type="component" value="Unassembled WGS sequence"/>
</dbReference>
<dbReference type="OMA" id="QALSCWN"/>
<dbReference type="AlphaFoldDB" id="A0A0P1B2W3"/>
<sequence length="475" mass="55622">MNSVDLHVSKSDEVTMKNDILPETQIQPLNLFELQDDFEKILIEDDVKSNDKQITSELRLRYQSREKKQRIDSHVQILQEDHARQQLRFELTEHSSGMLKTPLTSALKASNNYQQGNDLELALQFRGREQMSSIAALLEEAQCRYEDAEFFSQNVASKLSSRQASIREHPGQNLLSSTSPTFYTAPHDDLVRIESYRRYIELLCQELELTAEQAAERQNLTVSQSRKDAQFAHPKIPESMEEDCDRKLTDWRYGNAVCAQTDNPQAQAEPKTEMPASEQSDSNLSTKTLVEVLVRMQLEQVRTRRFEALKRALLIRHAKQNQAAKEFLCRWKLHLFSVRMTRLGSVQSVHRIMLLHTSRKKLSYFYKWRNQIRQLIVHTSQRQALVCCNRMIAAERIRRIFDQITVKRLVFSFHRWCRQTFFLAKGIFVHSSNDAGVNEEDLQSLHREIKKLHDQLASSKSEAWRYKRQLLKQFL</sequence>